<protein>
    <submittedName>
        <fullName evidence="3">Thiopeptide-type bacteriocin biosynthesis domain-containing protein</fullName>
    </submittedName>
</protein>
<evidence type="ECO:0000259" key="1">
    <source>
        <dbReference type="Pfam" id="PF04738"/>
    </source>
</evidence>
<sequence>MSCLETKSYYKTLGFFMMRSAILSFENYKEIFDNELSIDEIKYKLISKVNIPEIKEAILISSSSLDQAIDRMNNEKDMNKKDQVLSSILKYIIRMSSRTTPYGLFSGVTIGEFGQSTELTINDIKLHKKRARPDMEWLYGVMRILEEDEKILNKLMIKANPIVINNGNRLDIPYISNYGQINNDVENSSLNASIRLTPAVKLIMKELKEPRRFNEILKKMIKKNPGVPDSVIKEFMYQLLENEYIITNIRTPLINSDIFNYLIDVIKNIDEAKDIYIKLCKVKQLIDEYNDLSIGDGVDKYKELVKRMKDIYESSNYIQVDLNINKNKIVLSNEIEEEVIDVIEFLIKIAKKTGEAQHIEDYRKEFIEFYGMNREVSVIELLDEDKGLGAPAGYTTPYSRKELNFRELTKEQKQFNSYMVRKVEECIFKKDAQIILCEEDLEIMGGENLENITFDKMPKSMDMYVFLTAKNAQALDDGDFKMYIGPNPGITGAGRTFGRFIDILPNDIYEKMNEINKVENEIYGDRYLLAEIVELPQEGRVSNVTLNWNSREYEIAIADNYSGEKKKIEISDLYIGIDSYNQRFYIKSKSLNKRIITTSSHMLNILAGSNIFRFLREISQDNTIETFEKIYRNGLEFFSYIPRIVYKRTVLIPATWKFSMISLKLDKKSKFEDFRKKFEILRKDYSIPKYVYQTEGDNRLLLNLDNFLHVNELFKILKSKGDKEIVLNEVEDGIDNLLLKGLDGGYFSEFVIPLVLNKENYIKEKKEIDIFSTNYDYSKNQSKLETQSEKRQMLLGDEWIYIKLYGNSNRVEEFLGFELLDFYNYLKEYGIIEKLFFIRYSDPEKHIRLRLKCKKIDRKTIYIINNWFKHLREEGLLKKVVFDTYYRETERYGGEELIELAEDIFHADSLLVLNLINLKRSGQIQLDSKYIAVSNIINILEELGLSYENQKLLFESTFDKDKHRGIFKKDRKLLMDISNSADEWRSLRSIEDGELIHNLFEIRKEALNKYREKLKEVDKREGLWNSKTNILFSLTHMYCNRFIGDNETEDIIMHLIRHSLHSLEYLRNKGK</sequence>
<dbReference type="NCBIfam" id="TIGR03891">
    <property type="entry name" value="thiopep_ocin"/>
    <property type="match status" value="1"/>
</dbReference>
<dbReference type="Pfam" id="PF14028">
    <property type="entry name" value="Lant_dehydr_C"/>
    <property type="match status" value="1"/>
</dbReference>
<dbReference type="Pfam" id="PF04738">
    <property type="entry name" value="Lant_dehydr_N"/>
    <property type="match status" value="1"/>
</dbReference>
<dbReference type="AlphaFoldDB" id="A0A1M6H2K5"/>
<feature type="domain" description="Thiopeptide-type bacteriocin biosynthesis" evidence="2">
    <location>
        <begin position="799"/>
        <end position="1059"/>
    </location>
</feature>
<accession>A0A1M6H2K5</accession>
<dbReference type="EMBL" id="FQZB01000006">
    <property type="protein sequence ID" value="SHJ16417.1"/>
    <property type="molecule type" value="Genomic_DNA"/>
</dbReference>
<dbReference type="OrthoDB" id="1273722at2"/>
<organism evidence="3 4">
    <name type="scientific">Clostridium cavendishii DSM 21758</name>
    <dbReference type="NCBI Taxonomy" id="1121302"/>
    <lineage>
        <taxon>Bacteria</taxon>
        <taxon>Bacillati</taxon>
        <taxon>Bacillota</taxon>
        <taxon>Clostridia</taxon>
        <taxon>Eubacteriales</taxon>
        <taxon>Clostridiaceae</taxon>
        <taxon>Clostridium</taxon>
    </lineage>
</organism>
<reference evidence="3 4" key="1">
    <citation type="submission" date="2016-11" db="EMBL/GenBank/DDBJ databases">
        <authorList>
            <person name="Jaros S."/>
            <person name="Januszkiewicz K."/>
            <person name="Wedrychowicz H."/>
        </authorList>
    </citation>
    <scope>NUCLEOTIDE SEQUENCE [LARGE SCALE GENOMIC DNA]</scope>
    <source>
        <strain evidence="3 4">DSM 21758</strain>
    </source>
</reference>
<dbReference type="RefSeq" id="WP_072986021.1">
    <property type="nucleotide sequence ID" value="NZ_FQZB01000006.1"/>
</dbReference>
<dbReference type="InterPro" id="IPR023809">
    <property type="entry name" value="Thiopep_bacteriocin_synth_dom"/>
</dbReference>
<keyword evidence="4" id="KW-1185">Reference proteome</keyword>
<proteinExistence type="predicted"/>
<dbReference type="STRING" id="1121302.SAMN02745163_01464"/>
<name>A0A1M6H2K5_9CLOT</name>
<dbReference type="InterPro" id="IPR006827">
    <property type="entry name" value="Lant_deHydtase_N"/>
</dbReference>
<feature type="domain" description="Lantibiotic dehydratase N-terminal" evidence="1">
    <location>
        <begin position="52"/>
        <end position="713"/>
    </location>
</feature>
<gene>
    <name evidence="3" type="ORF">SAMN02745163_01464</name>
</gene>
<evidence type="ECO:0000313" key="3">
    <source>
        <dbReference type="EMBL" id="SHJ16417.1"/>
    </source>
</evidence>
<dbReference type="Proteomes" id="UP000184310">
    <property type="component" value="Unassembled WGS sequence"/>
</dbReference>
<evidence type="ECO:0000259" key="2">
    <source>
        <dbReference type="Pfam" id="PF14028"/>
    </source>
</evidence>
<evidence type="ECO:0000313" key="4">
    <source>
        <dbReference type="Proteomes" id="UP000184310"/>
    </source>
</evidence>